<organism evidence="7 8">
    <name type="scientific">Chlorobium phaeovibrioides</name>
    <dbReference type="NCBI Taxonomy" id="1094"/>
    <lineage>
        <taxon>Bacteria</taxon>
        <taxon>Pseudomonadati</taxon>
        <taxon>Chlorobiota</taxon>
        <taxon>Chlorobiia</taxon>
        <taxon>Chlorobiales</taxon>
        <taxon>Chlorobiaceae</taxon>
        <taxon>Chlorobium/Pelodictyon group</taxon>
        <taxon>Chlorobium</taxon>
    </lineage>
</organism>
<reference evidence="7 8" key="1">
    <citation type="submission" date="2018-12" db="EMBL/GenBank/DDBJ databases">
        <authorList>
            <person name="Lunina O.N."/>
            <person name="Grouzdev D.S."/>
            <person name="Gorlenko V.M."/>
            <person name="Savvichev A.S."/>
        </authorList>
    </citation>
    <scope>NUCLEOTIDE SEQUENCE [LARGE SCALE GENOMIC DNA]</scope>
    <source>
        <strain evidence="7 8">BrKhr-17</strain>
    </source>
</reference>
<dbReference type="EC" id="6.2.1.26" evidence="7"/>
<dbReference type="InterPro" id="IPR010192">
    <property type="entry name" value="MenE"/>
</dbReference>
<evidence type="ECO:0000256" key="3">
    <source>
        <dbReference type="ARBA" id="ARBA00022741"/>
    </source>
</evidence>
<name>A0A3S0L1A0_CHLPH</name>
<dbReference type="NCBIfam" id="TIGR01923">
    <property type="entry name" value="menE"/>
    <property type="match status" value="1"/>
</dbReference>
<dbReference type="AlphaFoldDB" id="A0A3S0L1A0"/>
<dbReference type="GO" id="GO:0005524">
    <property type="term" value="F:ATP binding"/>
    <property type="evidence" value="ECO:0007669"/>
    <property type="project" value="UniProtKB-KW"/>
</dbReference>
<evidence type="ECO:0000313" key="7">
    <source>
        <dbReference type="EMBL" id="RTY36946.1"/>
    </source>
</evidence>
<dbReference type="CDD" id="cd17630">
    <property type="entry name" value="OSB_MenE-like"/>
    <property type="match status" value="1"/>
</dbReference>
<gene>
    <name evidence="7" type="primary">menE</name>
    <name evidence="7" type="ORF">EKD02_07450</name>
</gene>
<comment type="caution">
    <text evidence="7">The sequence shown here is derived from an EMBL/GenBank/DDBJ whole genome shotgun (WGS) entry which is preliminary data.</text>
</comment>
<dbReference type="Pfam" id="PF13193">
    <property type="entry name" value="AMP-binding_C"/>
    <property type="match status" value="1"/>
</dbReference>
<evidence type="ECO:0000256" key="1">
    <source>
        <dbReference type="ARBA" id="ARBA00022428"/>
    </source>
</evidence>
<keyword evidence="4" id="KW-0067">ATP-binding</keyword>
<protein>
    <submittedName>
        <fullName evidence="7">O-succinylbenzoate--CoA ligase</fullName>
        <ecNumber evidence="7">6.2.1.26</ecNumber>
    </submittedName>
</protein>
<feature type="domain" description="AMP-binding enzyme C-terminal" evidence="6">
    <location>
        <begin position="371"/>
        <end position="434"/>
    </location>
</feature>
<dbReference type="PANTHER" id="PTHR43201">
    <property type="entry name" value="ACYL-COA SYNTHETASE"/>
    <property type="match status" value="1"/>
</dbReference>
<dbReference type="SUPFAM" id="SSF56801">
    <property type="entry name" value="Acetyl-CoA synthetase-like"/>
    <property type="match status" value="1"/>
</dbReference>
<dbReference type="GO" id="GO:0006631">
    <property type="term" value="P:fatty acid metabolic process"/>
    <property type="evidence" value="ECO:0007669"/>
    <property type="project" value="TreeGrafter"/>
</dbReference>
<keyword evidence="2 7" id="KW-0436">Ligase</keyword>
<feature type="domain" description="AMP-dependent synthetase/ligase" evidence="5">
    <location>
        <begin position="6"/>
        <end position="321"/>
    </location>
</feature>
<dbReference type="RefSeq" id="WP_126384778.1">
    <property type="nucleotide sequence ID" value="NZ_RXYK01000011.1"/>
</dbReference>
<dbReference type="EMBL" id="RXYK01000011">
    <property type="protein sequence ID" value="RTY36946.1"/>
    <property type="molecule type" value="Genomic_DNA"/>
</dbReference>
<dbReference type="Gene3D" id="3.40.50.12780">
    <property type="entry name" value="N-terminal domain of ligase-like"/>
    <property type="match status" value="1"/>
</dbReference>
<dbReference type="Pfam" id="PF00501">
    <property type="entry name" value="AMP-binding"/>
    <property type="match status" value="1"/>
</dbReference>
<evidence type="ECO:0000313" key="8">
    <source>
        <dbReference type="Proteomes" id="UP000279908"/>
    </source>
</evidence>
<dbReference type="InterPro" id="IPR000873">
    <property type="entry name" value="AMP-dep_synth/lig_dom"/>
</dbReference>
<evidence type="ECO:0000256" key="2">
    <source>
        <dbReference type="ARBA" id="ARBA00022598"/>
    </source>
</evidence>
<keyword evidence="1" id="KW-0474">Menaquinone biosynthesis</keyword>
<keyword evidence="3" id="KW-0547">Nucleotide-binding</keyword>
<dbReference type="GO" id="GO:0009234">
    <property type="term" value="P:menaquinone biosynthetic process"/>
    <property type="evidence" value="ECO:0007669"/>
    <property type="project" value="UniProtKB-KW"/>
</dbReference>
<proteinExistence type="predicted"/>
<dbReference type="PANTHER" id="PTHR43201:SF32">
    <property type="entry name" value="2-SUCCINYLBENZOATE--COA LIGASE, CHLOROPLASTIC_PEROXISOMAL"/>
    <property type="match status" value="1"/>
</dbReference>
<dbReference type="GO" id="GO:0008756">
    <property type="term" value="F:o-succinylbenzoate-CoA ligase activity"/>
    <property type="evidence" value="ECO:0007669"/>
    <property type="project" value="UniProtKB-EC"/>
</dbReference>
<dbReference type="InterPro" id="IPR025110">
    <property type="entry name" value="AMP-bd_C"/>
</dbReference>
<dbReference type="InterPro" id="IPR045851">
    <property type="entry name" value="AMP-bd_C_sf"/>
</dbReference>
<sequence length="471" mass="49961">MDPVTAAAERFGTAPALITPETALSFEECDTLAGSIAAHLQQKGAVEGAIVAILSPNTVELILCLYALLKAGMVAAPLNHRLPETTLSRMKKALRPDITLNTEECASLVSSARANPAKMMPSCNGTLSPATIIHTSASTGTAKAVVHTTGSHLANARGANGNIPFGPGCLWLLSLPLFHIGGCAILYRSLISGGAVAIDSAGTAIQHSLTRFPLTHLSLVPTQLYRLLSMEETAVPLQRLKAILLGGAPATACLIENAASRHLPVYLSYGSTEMSSQIATTPSPLTAPGVPPLSLLSGREAATAPDGELLVRGSCLFSGYFHNGALLPATDSEGWFHTGDIGTIDNEGRLELMGRKDSMFISGGENIHPEEIERALLQVDGILEALVVPVPDSEYGERPAAFIRSSAPGEPDEKSIREQVRQQVGRLKTPVLFYRVCQWATLPGSDKTDRIWYQRVAREYRTGEVSDGLSA</sequence>
<evidence type="ECO:0000256" key="4">
    <source>
        <dbReference type="ARBA" id="ARBA00022840"/>
    </source>
</evidence>
<dbReference type="Gene3D" id="3.30.300.30">
    <property type="match status" value="1"/>
</dbReference>
<dbReference type="InterPro" id="IPR042099">
    <property type="entry name" value="ANL_N_sf"/>
</dbReference>
<accession>A0A3S0L1A0</accession>
<evidence type="ECO:0000259" key="6">
    <source>
        <dbReference type="Pfam" id="PF13193"/>
    </source>
</evidence>
<dbReference type="GO" id="GO:0031956">
    <property type="term" value="F:medium-chain fatty acid-CoA ligase activity"/>
    <property type="evidence" value="ECO:0007669"/>
    <property type="project" value="TreeGrafter"/>
</dbReference>
<evidence type="ECO:0000259" key="5">
    <source>
        <dbReference type="Pfam" id="PF00501"/>
    </source>
</evidence>
<dbReference type="Proteomes" id="UP000279908">
    <property type="component" value="Unassembled WGS sequence"/>
</dbReference>